<dbReference type="AlphaFoldDB" id="A0A482W6G8"/>
<keyword evidence="3" id="KW-1185">Reference proteome</keyword>
<comment type="caution">
    <text evidence="2">The sequence shown here is derived from an EMBL/GenBank/DDBJ whole genome shotgun (WGS) entry which is preliminary data.</text>
</comment>
<protein>
    <submittedName>
        <fullName evidence="2">Uncharacterized protein</fullName>
    </submittedName>
</protein>
<gene>
    <name evidence="2" type="ORF">BDFB_006170</name>
</gene>
<organism evidence="2 3">
    <name type="scientific">Asbolus verrucosus</name>
    <name type="common">Desert ironclad beetle</name>
    <dbReference type="NCBI Taxonomy" id="1661398"/>
    <lineage>
        <taxon>Eukaryota</taxon>
        <taxon>Metazoa</taxon>
        <taxon>Ecdysozoa</taxon>
        <taxon>Arthropoda</taxon>
        <taxon>Hexapoda</taxon>
        <taxon>Insecta</taxon>
        <taxon>Pterygota</taxon>
        <taxon>Neoptera</taxon>
        <taxon>Endopterygota</taxon>
        <taxon>Coleoptera</taxon>
        <taxon>Polyphaga</taxon>
        <taxon>Cucujiformia</taxon>
        <taxon>Tenebrionidae</taxon>
        <taxon>Pimeliinae</taxon>
        <taxon>Asbolus</taxon>
    </lineage>
</organism>
<sequence>MTRICLIQLGSFRLIMLMLRIQMKIQVKTTMSQWTMFLVASSIHQRKQFITKKIMMILLTVKTLCDCI</sequence>
<dbReference type="Proteomes" id="UP000292052">
    <property type="component" value="Unassembled WGS sequence"/>
</dbReference>
<accession>A0A482W6G8</accession>
<proteinExistence type="predicted"/>
<feature type="chain" id="PRO_5019838442" evidence="1">
    <location>
        <begin position="21"/>
        <end position="68"/>
    </location>
</feature>
<evidence type="ECO:0000313" key="2">
    <source>
        <dbReference type="EMBL" id="RZC40722.1"/>
    </source>
</evidence>
<feature type="signal peptide" evidence="1">
    <location>
        <begin position="1"/>
        <end position="20"/>
    </location>
</feature>
<evidence type="ECO:0000313" key="3">
    <source>
        <dbReference type="Proteomes" id="UP000292052"/>
    </source>
</evidence>
<name>A0A482W6G8_ASBVE</name>
<evidence type="ECO:0000256" key="1">
    <source>
        <dbReference type="SAM" id="SignalP"/>
    </source>
</evidence>
<reference evidence="2 3" key="1">
    <citation type="submission" date="2017-03" db="EMBL/GenBank/DDBJ databases">
        <title>Genome of the blue death feigning beetle - Asbolus verrucosus.</title>
        <authorList>
            <person name="Rider S.D."/>
        </authorList>
    </citation>
    <scope>NUCLEOTIDE SEQUENCE [LARGE SCALE GENOMIC DNA]</scope>
    <source>
        <strain evidence="2">Butters</strain>
        <tissue evidence="2">Head and leg muscle</tissue>
    </source>
</reference>
<dbReference type="EMBL" id="QDEB01023716">
    <property type="protein sequence ID" value="RZC40722.1"/>
    <property type="molecule type" value="Genomic_DNA"/>
</dbReference>
<keyword evidence="1" id="KW-0732">Signal</keyword>